<dbReference type="PANTHER" id="PTHR43855">
    <property type="entry name" value="THIOSULFATE SULFURTRANSFERASE"/>
    <property type="match status" value="1"/>
</dbReference>
<dbReference type="CDD" id="cd01448">
    <property type="entry name" value="TST_Repeat_1"/>
    <property type="match status" value="1"/>
</dbReference>
<dbReference type="PROSITE" id="PS50206">
    <property type="entry name" value="RHODANESE_3"/>
    <property type="match status" value="2"/>
</dbReference>
<feature type="domain" description="Rhodanese" evidence="4">
    <location>
        <begin position="159"/>
        <end position="279"/>
    </location>
</feature>
<dbReference type="EMBL" id="BKZW01000001">
    <property type="protein sequence ID" value="GER88336.1"/>
    <property type="molecule type" value="Genomic_DNA"/>
</dbReference>
<dbReference type="CDD" id="cd01449">
    <property type="entry name" value="TST_Repeat_2"/>
    <property type="match status" value="1"/>
</dbReference>
<dbReference type="InterPro" id="IPR051126">
    <property type="entry name" value="Thiosulfate_sulfurtransferase"/>
</dbReference>
<dbReference type="PANTHER" id="PTHR43855:SF1">
    <property type="entry name" value="THIOSULFATE SULFURTRANSFERASE"/>
    <property type="match status" value="1"/>
</dbReference>
<evidence type="ECO:0000313" key="6">
    <source>
        <dbReference type="Proteomes" id="UP000326912"/>
    </source>
</evidence>
<dbReference type="InterPro" id="IPR001763">
    <property type="entry name" value="Rhodanese-like_dom"/>
</dbReference>
<evidence type="ECO:0000256" key="1">
    <source>
        <dbReference type="ARBA" id="ARBA00022737"/>
    </source>
</evidence>
<dbReference type="SUPFAM" id="SSF52821">
    <property type="entry name" value="Rhodanese/Cell cycle control phosphatase"/>
    <property type="match status" value="2"/>
</dbReference>
<accession>A0A5J4KSZ3</accession>
<name>A0A5J4KSZ3_9CHLR</name>
<keyword evidence="3 5" id="KW-0808">Transferase</keyword>
<dbReference type="Gene3D" id="3.40.250.10">
    <property type="entry name" value="Rhodanese-like domain"/>
    <property type="match status" value="2"/>
</dbReference>
<proteinExistence type="predicted"/>
<dbReference type="Proteomes" id="UP000326912">
    <property type="component" value="Unassembled WGS sequence"/>
</dbReference>
<evidence type="ECO:0000313" key="5">
    <source>
        <dbReference type="EMBL" id="GER88336.1"/>
    </source>
</evidence>
<protein>
    <recommendedName>
        <fullName evidence="3">Sulfurtransferase</fullName>
    </recommendedName>
</protein>
<comment type="caution">
    <text evidence="5">The sequence shown here is derived from an EMBL/GenBank/DDBJ whole genome shotgun (WGS) entry which is preliminary data.</text>
</comment>
<feature type="domain" description="Rhodanese" evidence="4">
    <location>
        <begin position="21"/>
        <end position="128"/>
    </location>
</feature>
<keyword evidence="1" id="KW-0677">Repeat</keyword>
<dbReference type="Pfam" id="PF00581">
    <property type="entry name" value="Rhodanese"/>
    <property type="match status" value="2"/>
</dbReference>
<dbReference type="PROSITE" id="PS00683">
    <property type="entry name" value="RHODANESE_2"/>
    <property type="match status" value="1"/>
</dbReference>
<dbReference type="PROSITE" id="PS00380">
    <property type="entry name" value="RHODANESE_1"/>
    <property type="match status" value="1"/>
</dbReference>
<dbReference type="AlphaFoldDB" id="A0A5J4KSZ3"/>
<dbReference type="RefSeq" id="WP_151756251.1">
    <property type="nucleotide sequence ID" value="NZ_BKZW01000001.1"/>
</dbReference>
<dbReference type="InterPro" id="IPR036873">
    <property type="entry name" value="Rhodanese-like_dom_sf"/>
</dbReference>
<sequence>MSEYAHPEALVDSSWVADHLNDSNVRLIEADEDVLLYEIGHIPGAVKLDWHVDVQNPLSRDFVDQEGLEKLFSKWGITNDTTIVLYGDRNNWYAAYSYWLFTQYGHKNLKLLNGGRTKWEAEGRPYTKEVPHYAATTYHAQPADESIRAFRDQVLAGLNDTNVRLIDVRSPQEYSGELLHMVNYPQEGAQRAGHIPGAKNIPWAVTANADGTFKSAEELSEIYKNKDITPDKNVVSYCRIGERSAHTWFVLTRLLGFKNVRNYDGSWTEWGSLVRSPIER</sequence>
<dbReference type="InterPro" id="IPR001307">
    <property type="entry name" value="Thiosulphate_STrfase_CS"/>
</dbReference>
<keyword evidence="6" id="KW-1185">Reference proteome</keyword>
<dbReference type="GO" id="GO:0004792">
    <property type="term" value="F:thiosulfate-cyanide sulfurtransferase activity"/>
    <property type="evidence" value="ECO:0007669"/>
    <property type="project" value="UniProtKB-EC"/>
</dbReference>
<organism evidence="5 6">
    <name type="scientific">Dictyobacter vulcani</name>
    <dbReference type="NCBI Taxonomy" id="2607529"/>
    <lineage>
        <taxon>Bacteria</taxon>
        <taxon>Bacillati</taxon>
        <taxon>Chloroflexota</taxon>
        <taxon>Ktedonobacteria</taxon>
        <taxon>Ktedonobacterales</taxon>
        <taxon>Dictyobacteraceae</taxon>
        <taxon>Dictyobacter</taxon>
    </lineage>
</organism>
<comment type="catalytic activity">
    <reaction evidence="2">
        <text>thiosulfate + hydrogen cyanide = thiocyanate + sulfite + 2 H(+)</text>
        <dbReference type="Rhea" id="RHEA:16881"/>
        <dbReference type="ChEBI" id="CHEBI:15378"/>
        <dbReference type="ChEBI" id="CHEBI:17359"/>
        <dbReference type="ChEBI" id="CHEBI:18022"/>
        <dbReference type="ChEBI" id="CHEBI:18407"/>
        <dbReference type="ChEBI" id="CHEBI:33542"/>
        <dbReference type="EC" id="2.8.1.1"/>
    </reaction>
</comment>
<dbReference type="SMART" id="SM00450">
    <property type="entry name" value="RHOD"/>
    <property type="match status" value="2"/>
</dbReference>
<evidence type="ECO:0000256" key="3">
    <source>
        <dbReference type="RuleBase" id="RU000507"/>
    </source>
</evidence>
<gene>
    <name evidence="5" type="ORF">KDW_24980</name>
</gene>
<evidence type="ECO:0000256" key="2">
    <source>
        <dbReference type="ARBA" id="ARBA00047549"/>
    </source>
</evidence>
<reference evidence="5 6" key="1">
    <citation type="submission" date="2019-10" db="EMBL/GenBank/DDBJ databases">
        <title>Dictyobacter vulcani sp. nov., within the class Ktedonobacteria, isolated from soil of volcanic Mt. Zao.</title>
        <authorList>
            <person name="Zheng Y."/>
            <person name="Wang C.M."/>
            <person name="Sakai Y."/>
            <person name="Abe K."/>
            <person name="Yokota A."/>
            <person name="Yabe S."/>
        </authorList>
    </citation>
    <scope>NUCLEOTIDE SEQUENCE [LARGE SCALE GENOMIC DNA]</scope>
    <source>
        <strain evidence="5 6">W12</strain>
    </source>
</reference>
<evidence type="ECO:0000259" key="4">
    <source>
        <dbReference type="PROSITE" id="PS50206"/>
    </source>
</evidence>